<dbReference type="EMBL" id="LXQA010850195">
    <property type="protein sequence ID" value="MCI73963.1"/>
    <property type="molecule type" value="Genomic_DNA"/>
</dbReference>
<organism evidence="1 2">
    <name type="scientific">Trifolium medium</name>
    <dbReference type="NCBI Taxonomy" id="97028"/>
    <lineage>
        <taxon>Eukaryota</taxon>
        <taxon>Viridiplantae</taxon>
        <taxon>Streptophyta</taxon>
        <taxon>Embryophyta</taxon>
        <taxon>Tracheophyta</taxon>
        <taxon>Spermatophyta</taxon>
        <taxon>Magnoliopsida</taxon>
        <taxon>eudicotyledons</taxon>
        <taxon>Gunneridae</taxon>
        <taxon>Pentapetalae</taxon>
        <taxon>rosids</taxon>
        <taxon>fabids</taxon>
        <taxon>Fabales</taxon>
        <taxon>Fabaceae</taxon>
        <taxon>Papilionoideae</taxon>
        <taxon>50 kb inversion clade</taxon>
        <taxon>NPAAA clade</taxon>
        <taxon>Hologalegina</taxon>
        <taxon>IRL clade</taxon>
        <taxon>Trifolieae</taxon>
        <taxon>Trifolium</taxon>
    </lineage>
</organism>
<dbReference type="Proteomes" id="UP000265520">
    <property type="component" value="Unassembled WGS sequence"/>
</dbReference>
<dbReference type="AlphaFoldDB" id="A0A392UK02"/>
<name>A0A392UK02_9FABA</name>
<evidence type="ECO:0000313" key="1">
    <source>
        <dbReference type="EMBL" id="MCI73963.1"/>
    </source>
</evidence>
<sequence>MPGAGKGNKVVLDSLELPQEQVPLGIKTINMVSKQ</sequence>
<keyword evidence="2" id="KW-1185">Reference proteome</keyword>
<proteinExistence type="predicted"/>
<feature type="non-terminal residue" evidence="1">
    <location>
        <position position="35"/>
    </location>
</feature>
<protein>
    <submittedName>
        <fullName evidence="1">Uncharacterized protein</fullName>
    </submittedName>
</protein>
<reference evidence="1 2" key="1">
    <citation type="journal article" date="2018" name="Front. Plant Sci.">
        <title>Red Clover (Trifolium pratense) and Zigzag Clover (T. medium) - A Picture of Genomic Similarities and Differences.</title>
        <authorList>
            <person name="Dluhosova J."/>
            <person name="Istvanek J."/>
            <person name="Nedelnik J."/>
            <person name="Repkova J."/>
        </authorList>
    </citation>
    <scope>NUCLEOTIDE SEQUENCE [LARGE SCALE GENOMIC DNA]</scope>
    <source>
        <strain evidence="2">cv. 10/8</strain>
        <tissue evidence="1">Leaf</tissue>
    </source>
</reference>
<evidence type="ECO:0000313" key="2">
    <source>
        <dbReference type="Proteomes" id="UP000265520"/>
    </source>
</evidence>
<comment type="caution">
    <text evidence="1">The sequence shown here is derived from an EMBL/GenBank/DDBJ whole genome shotgun (WGS) entry which is preliminary data.</text>
</comment>
<accession>A0A392UK02</accession>